<gene>
    <name evidence="5" type="ORF">C5Y83_27670</name>
</gene>
<dbReference type="InterPro" id="IPR038109">
    <property type="entry name" value="DNA_bind_recomb_sf"/>
</dbReference>
<dbReference type="GO" id="GO:0000150">
    <property type="term" value="F:DNA strand exchange activity"/>
    <property type="evidence" value="ECO:0007669"/>
    <property type="project" value="InterPro"/>
</dbReference>
<keyword evidence="1" id="KW-0238">DNA-binding</keyword>
<dbReference type="Pfam" id="PF00239">
    <property type="entry name" value="Resolvase"/>
    <property type="match status" value="1"/>
</dbReference>
<evidence type="ECO:0000256" key="2">
    <source>
        <dbReference type="ARBA" id="ARBA00023172"/>
    </source>
</evidence>
<evidence type="ECO:0000313" key="5">
    <source>
        <dbReference type="EMBL" id="PQO29825.1"/>
    </source>
</evidence>
<dbReference type="InterPro" id="IPR050639">
    <property type="entry name" value="SSR_resolvase"/>
</dbReference>
<dbReference type="PANTHER" id="PTHR30461:SF2">
    <property type="entry name" value="SERINE RECOMBINASE PINE-RELATED"/>
    <property type="match status" value="1"/>
</dbReference>
<dbReference type="InterPro" id="IPR036162">
    <property type="entry name" value="Resolvase-like_N_sf"/>
</dbReference>
<dbReference type="GO" id="GO:0003677">
    <property type="term" value="F:DNA binding"/>
    <property type="evidence" value="ECO:0007669"/>
    <property type="project" value="UniProtKB-KW"/>
</dbReference>
<feature type="region of interest" description="Disordered" evidence="3">
    <location>
        <begin position="634"/>
        <end position="653"/>
    </location>
</feature>
<sequence>MDIISWEISMISSSGGMPAPKNGRIYMVLIVARISTVHQDKRSLDDQVAVCRRWCERNLAYEFQVRVIQSQGSGERLDREELRELEKAIESGTFDLVIAEDLGRICRRTRANDFLELGEDESTRMVMLNDGLDTLDENWRTMASVATMRHESYNADTSKRIKRSIRNRFLQGMIQTVPMGYIKPFPKALDTDVTKDPDAEPFVMEIISRLEKGESYSMVADFLNENQVPKGQFGRSKKWTASAVSGLIHNPILKGIREAGHKMAKRNNKSGKRRSVKAPPENLQVRDVSHLAYIDAERYDHLIRKLDAANAPYCRKKIDGRDPRADVPKKRTRFPGQQMFCAICGHPMQWGGHGQVDHLVCKGAREYKCWQSATFDGNLASQKILTAVFESIAQLPDFTEVLQTQIEQEFRSLTDHRATEEKQLHKRIKELTHELERLVALYSELPNSEFVAEKFTATESELKSARYDLTQIQSHPRSVPVLPTSKQVRELATEAIESHCEDPYELSRLMRQLIPRMEAHPFRLCDGGAVVIRTKFQLNLCPLMPGLNDLTSVREVMTKTLEVDLFDPIQREMFREQIVSLRANGTYQRVIAQELGITQPAVQNALKLQERMDAMNLTDPYVIVTEPPADLRKMRRHRHDRYKFQPYDPDGVS</sequence>
<organism evidence="5 6">
    <name type="scientific">Blastopirellula marina</name>
    <dbReference type="NCBI Taxonomy" id="124"/>
    <lineage>
        <taxon>Bacteria</taxon>
        <taxon>Pseudomonadati</taxon>
        <taxon>Planctomycetota</taxon>
        <taxon>Planctomycetia</taxon>
        <taxon>Pirellulales</taxon>
        <taxon>Pirellulaceae</taxon>
        <taxon>Blastopirellula</taxon>
    </lineage>
</organism>
<dbReference type="EMBL" id="PUHY01000015">
    <property type="protein sequence ID" value="PQO29825.1"/>
    <property type="molecule type" value="Genomic_DNA"/>
</dbReference>
<dbReference type="CDD" id="cd00338">
    <property type="entry name" value="Ser_Recombinase"/>
    <property type="match status" value="1"/>
</dbReference>
<dbReference type="Gene3D" id="3.40.50.1390">
    <property type="entry name" value="Resolvase, N-terminal catalytic domain"/>
    <property type="match status" value="1"/>
</dbReference>
<reference evidence="5 6" key="1">
    <citation type="submission" date="2018-02" db="EMBL/GenBank/DDBJ databases">
        <title>Comparative genomes isolates from brazilian mangrove.</title>
        <authorList>
            <person name="Araujo J.E."/>
            <person name="Taketani R.G."/>
            <person name="Silva M.C.P."/>
            <person name="Loureco M.V."/>
            <person name="Andreote F.D."/>
        </authorList>
    </citation>
    <scope>NUCLEOTIDE SEQUENCE [LARGE SCALE GENOMIC DNA]</scope>
    <source>
        <strain evidence="5 6">Hex-1 MGV</strain>
    </source>
</reference>
<evidence type="ECO:0000259" key="4">
    <source>
        <dbReference type="PROSITE" id="PS51737"/>
    </source>
</evidence>
<protein>
    <recommendedName>
        <fullName evidence="4">Recombinase domain-containing protein</fullName>
    </recommendedName>
</protein>
<dbReference type="SUPFAM" id="SSF53041">
    <property type="entry name" value="Resolvase-like"/>
    <property type="match status" value="1"/>
</dbReference>
<dbReference type="Proteomes" id="UP000238322">
    <property type="component" value="Unassembled WGS sequence"/>
</dbReference>
<evidence type="ECO:0000256" key="3">
    <source>
        <dbReference type="SAM" id="MobiDB-lite"/>
    </source>
</evidence>
<feature type="domain" description="Recombinase" evidence="4">
    <location>
        <begin position="178"/>
        <end position="312"/>
    </location>
</feature>
<dbReference type="PANTHER" id="PTHR30461">
    <property type="entry name" value="DNA-INVERTASE FROM LAMBDOID PROPHAGE"/>
    <property type="match status" value="1"/>
</dbReference>
<comment type="caution">
    <text evidence="5">The sequence shown here is derived from an EMBL/GenBank/DDBJ whole genome shotgun (WGS) entry which is preliminary data.</text>
</comment>
<dbReference type="InterPro" id="IPR011109">
    <property type="entry name" value="DNA_bind_recombinase_dom"/>
</dbReference>
<dbReference type="PROSITE" id="PS51737">
    <property type="entry name" value="RECOMBINASE_DNA_BIND"/>
    <property type="match status" value="1"/>
</dbReference>
<accession>A0A2S8FCD5</accession>
<evidence type="ECO:0000313" key="6">
    <source>
        <dbReference type="Proteomes" id="UP000238322"/>
    </source>
</evidence>
<dbReference type="InterPro" id="IPR006119">
    <property type="entry name" value="Resolv_N"/>
</dbReference>
<keyword evidence="2" id="KW-0233">DNA recombination</keyword>
<dbReference type="Pfam" id="PF07508">
    <property type="entry name" value="Recombinase"/>
    <property type="match status" value="1"/>
</dbReference>
<dbReference type="Gene3D" id="3.90.1750.20">
    <property type="entry name" value="Putative Large Serine Recombinase, Chain B, Domain 2"/>
    <property type="match status" value="1"/>
</dbReference>
<dbReference type="AlphaFoldDB" id="A0A2S8FCD5"/>
<dbReference type="SMART" id="SM00857">
    <property type="entry name" value="Resolvase"/>
    <property type="match status" value="1"/>
</dbReference>
<evidence type="ECO:0000256" key="1">
    <source>
        <dbReference type="ARBA" id="ARBA00023125"/>
    </source>
</evidence>
<proteinExistence type="predicted"/>
<name>A0A2S8FCD5_9BACT</name>